<dbReference type="Proteomes" id="UP000606991">
    <property type="component" value="Unassembled WGS sequence"/>
</dbReference>
<dbReference type="Gene3D" id="3.40.50.2000">
    <property type="entry name" value="Glycogen Phosphorylase B"/>
    <property type="match status" value="2"/>
</dbReference>
<dbReference type="GO" id="GO:0016757">
    <property type="term" value="F:glycosyltransferase activity"/>
    <property type="evidence" value="ECO:0007669"/>
    <property type="project" value="InterPro"/>
</dbReference>
<reference evidence="5" key="2">
    <citation type="submission" date="2018-05" db="EMBL/GenBank/DDBJ databases">
        <authorList>
            <person name="Ferrari B."/>
        </authorList>
    </citation>
    <scope>NUCLEOTIDE SEQUENCE</scope>
    <source>
        <strain evidence="5">RRmetagenome_bin12</strain>
    </source>
</reference>
<dbReference type="InterPro" id="IPR001296">
    <property type="entry name" value="Glyco_trans_1"/>
</dbReference>
<organism evidence="5 6">
    <name type="scientific">Candidatus Aeolococcus gillhamiae</name>
    <dbReference type="NCBI Taxonomy" id="3127015"/>
    <lineage>
        <taxon>Bacteria</taxon>
        <taxon>Bacillati</taxon>
        <taxon>Candidatus Dormiibacterota</taxon>
        <taxon>Candidatus Dormibacteria</taxon>
        <taxon>Candidatus Aeolococcales</taxon>
        <taxon>Candidatus Aeolococcaceae</taxon>
        <taxon>Candidatus Aeolococcus</taxon>
    </lineage>
</organism>
<sequence length="374" mass="40622">MIRYLLDGRSLQDESSVRGIGTYLRGLLIGYASLGVSNDVGLLLERGPAPHAGLVAAGFATYPARLRPLNRHVRPVLDPLQIRRALAGRPPALYHAVEYGQPLRPSIPVVVTVHDLIPFVMPGEYPWMRRERALPMRQFRSADAVVAVSQSTADDLQRIAGVDPARISVIAEGVSPHRPRSDDETASLRARLRLPGRFVLAVGTFDPRKRIELLADVVRGLRRHHGVRLVIAGSQGNFAAAVASIVARAGLSEHVRLLGHVTDDELGGLYQMSECLLFTSAYEGFGLPPLEAMAAGAPVAVFDNSSLREVVADAALVVEDGNAALMVAEVSALLANPAERERRVAAGRERAAQFTWEKTAAATLRVYQRVLRQR</sequence>
<accession>A0A934N3T7</accession>
<keyword evidence="1" id="KW-0808">Transferase</keyword>
<dbReference type="InterPro" id="IPR028098">
    <property type="entry name" value="Glyco_trans_4-like_N"/>
</dbReference>
<gene>
    <name evidence="5" type="ORF">DLM65_07990</name>
    <name evidence="4" type="ORF">JF886_08935</name>
</gene>
<evidence type="ECO:0000256" key="1">
    <source>
        <dbReference type="ARBA" id="ARBA00022679"/>
    </source>
</evidence>
<dbReference type="PANTHER" id="PTHR46401">
    <property type="entry name" value="GLYCOSYLTRANSFERASE WBBK-RELATED"/>
    <property type="match status" value="1"/>
</dbReference>
<evidence type="ECO:0000313" key="6">
    <source>
        <dbReference type="Proteomes" id="UP000248724"/>
    </source>
</evidence>
<evidence type="ECO:0000313" key="7">
    <source>
        <dbReference type="Proteomes" id="UP000606991"/>
    </source>
</evidence>
<evidence type="ECO:0000259" key="2">
    <source>
        <dbReference type="Pfam" id="PF00534"/>
    </source>
</evidence>
<accession>A0A2W5ZCD7</accession>
<name>A0A2W5ZCD7_9BACT</name>
<evidence type="ECO:0000313" key="5">
    <source>
        <dbReference type="EMBL" id="PZR80486.1"/>
    </source>
</evidence>
<dbReference type="AlphaFoldDB" id="A0A2W5ZCD7"/>
<protein>
    <submittedName>
        <fullName evidence="5">Glycosyltransferase family 1 protein</fullName>
    </submittedName>
    <submittedName>
        <fullName evidence="4">Glycosyltransferase family 4 protein</fullName>
    </submittedName>
</protein>
<dbReference type="SUPFAM" id="SSF53756">
    <property type="entry name" value="UDP-Glycosyltransferase/glycogen phosphorylase"/>
    <property type="match status" value="1"/>
</dbReference>
<dbReference type="Pfam" id="PF13439">
    <property type="entry name" value="Glyco_transf_4"/>
    <property type="match status" value="1"/>
</dbReference>
<dbReference type="CDD" id="cd03809">
    <property type="entry name" value="GT4_MtfB-like"/>
    <property type="match status" value="1"/>
</dbReference>
<dbReference type="PANTHER" id="PTHR46401:SF2">
    <property type="entry name" value="GLYCOSYLTRANSFERASE WBBK-RELATED"/>
    <property type="match status" value="1"/>
</dbReference>
<dbReference type="EMBL" id="JAEKNS010000094">
    <property type="protein sequence ID" value="MBJ7594966.1"/>
    <property type="molecule type" value="Genomic_DNA"/>
</dbReference>
<evidence type="ECO:0000259" key="3">
    <source>
        <dbReference type="Pfam" id="PF13439"/>
    </source>
</evidence>
<dbReference type="Pfam" id="PF00534">
    <property type="entry name" value="Glycos_transf_1"/>
    <property type="match status" value="1"/>
</dbReference>
<reference evidence="5 6" key="1">
    <citation type="journal article" date="2017" name="Nature">
        <title>Atmospheric trace gases support primary production in Antarctic desert surface soil.</title>
        <authorList>
            <person name="Ji M."/>
            <person name="Greening C."/>
            <person name="Vanwonterghem I."/>
            <person name="Carere C.R."/>
            <person name="Bay S.K."/>
            <person name="Steen J.A."/>
            <person name="Montgomery K."/>
            <person name="Lines T."/>
            <person name="Beardall J."/>
            <person name="van Dorst J."/>
            <person name="Snape I."/>
            <person name="Stott M.B."/>
            <person name="Hugenholtz P."/>
            <person name="Ferrari B.C."/>
        </authorList>
    </citation>
    <scope>NUCLEOTIDE SEQUENCE [LARGE SCALE GENOMIC DNA]</scope>
    <source>
        <strain evidence="5">RRmetagenome_bin12</strain>
    </source>
</reference>
<proteinExistence type="predicted"/>
<feature type="domain" description="Glycosyl transferase family 1" evidence="2">
    <location>
        <begin position="196"/>
        <end position="350"/>
    </location>
</feature>
<comment type="caution">
    <text evidence="5">The sequence shown here is derived from an EMBL/GenBank/DDBJ whole genome shotgun (WGS) entry which is preliminary data.</text>
</comment>
<dbReference type="RefSeq" id="WP_337311640.1">
    <property type="nucleotide sequence ID" value="NZ_JAEKNS010000094.1"/>
</dbReference>
<dbReference type="EMBL" id="QHBU01000151">
    <property type="protein sequence ID" value="PZR80486.1"/>
    <property type="molecule type" value="Genomic_DNA"/>
</dbReference>
<feature type="domain" description="Glycosyltransferase subfamily 4-like N-terminal" evidence="3">
    <location>
        <begin position="18"/>
        <end position="178"/>
    </location>
</feature>
<dbReference type="GO" id="GO:0009103">
    <property type="term" value="P:lipopolysaccharide biosynthetic process"/>
    <property type="evidence" value="ECO:0007669"/>
    <property type="project" value="TreeGrafter"/>
</dbReference>
<dbReference type="Proteomes" id="UP000248724">
    <property type="component" value="Unassembled WGS sequence"/>
</dbReference>
<evidence type="ECO:0000313" key="4">
    <source>
        <dbReference type="EMBL" id="MBJ7594966.1"/>
    </source>
</evidence>
<reference evidence="4 7" key="3">
    <citation type="submission" date="2020-10" db="EMBL/GenBank/DDBJ databases">
        <title>Ca. Dormibacterota MAGs.</title>
        <authorList>
            <person name="Montgomery K."/>
        </authorList>
    </citation>
    <scope>NUCLEOTIDE SEQUENCE [LARGE SCALE GENOMIC DNA]</scope>
    <source>
        <strain evidence="4">SC8812_S17_18</strain>
    </source>
</reference>